<dbReference type="PANTHER" id="PTHR13774:SF17">
    <property type="entry name" value="PHENAZINE BIOSYNTHESIS-LIKE DOMAIN-CONTAINING PROTEIN"/>
    <property type="match status" value="1"/>
</dbReference>
<accession>A0ABV4TYU1</accession>
<comment type="similarity">
    <text evidence="1">Belongs to the PhzF family.</text>
</comment>
<dbReference type="Proteomes" id="UP001575181">
    <property type="component" value="Unassembled WGS sequence"/>
</dbReference>
<keyword evidence="4" id="KW-1185">Reference proteome</keyword>
<dbReference type="NCBIfam" id="TIGR00654">
    <property type="entry name" value="PhzF_family"/>
    <property type="match status" value="1"/>
</dbReference>
<evidence type="ECO:0000313" key="3">
    <source>
        <dbReference type="EMBL" id="MFA9462496.1"/>
    </source>
</evidence>
<name>A0ABV4TYU1_9GAMM</name>
<reference evidence="3 4" key="1">
    <citation type="submission" date="2024-08" db="EMBL/GenBank/DDBJ databases">
        <title>Whole-genome sequencing of halo(alkali)philic microorganisms from hypersaline lakes.</title>
        <authorList>
            <person name="Sorokin D.Y."/>
            <person name="Merkel A.Y."/>
            <person name="Messina E."/>
            <person name="Yakimov M."/>
        </authorList>
    </citation>
    <scope>NUCLEOTIDE SEQUENCE [LARGE SCALE GENOMIC DNA]</scope>
    <source>
        <strain evidence="3 4">Cl-TMA</strain>
    </source>
</reference>
<evidence type="ECO:0000256" key="2">
    <source>
        <dbReference type="ARBA" id="ARBA00023235"/>
    </source>
</evidence>
<dbReference type="Gene3D" id="3.10.310.10">
    <property type="entry name" value="Diaminopimelate Epimerase, Chain A, domain 1"/>
    <property type="match status" value="2"/>
</dbReference>
<dbReference type="EMBL" id="JBGUAW010000015">
    <property type="protein sequence ID" value="MFA9462496.1"/>
    <property type="molecule type" value="Genomic_DNA"/>
</dbReference>
<keyword evidence="2" id="KW-0413">Isomerase</keyword>
<dbReference type="InterPro" id="IPR003719">
    <property type="entry name" value="Phenazine_PhzF-like"/>
</dbReference>
<sequence>MQLPLYQVDAFANRLFTGNPAAVCPLSEWPSEATMQAIATENNLSETAFVVPGNGRLGIRWFTPNREVHLCGHATLAAAWVWLEHCAGEPKPSALHFDSVSGPLTVTREADGRLTLDFPVAPAEPAEPPAPLTEGLDAAIVEVAAGDDWLVRLENEAAVRTVAPDIGRLRALDRRGVIVTAEGDEADFVSRFFAPNFGIAEDPVTGSAHCMLTPFWAERLGKERFRAQQLSARGGELACALAGDRVRIGGHVVPYLAGTLELSGN</sequence>
<proteinExistence type="inferred from homology"/>
<protein>
    <submittedName>
        <fullName evidence="3">PhzF family phenazine biosynthesis protein</fullName>
    </submittedName>
</protein>
<evidence type="ECO:0000256" key="1">
    <source>
        <dbReference type="ARBA" id="ARBA00008270"/>
    </source>
</evidence>
<dbReference type="RefSeq" id="WP_373657286.1">
    <property type="nucleotide sequence ID" value="NZ_JBGUAW010000015.1"/>
</dbReference>
<dbReference type="SUPFAM" id="SSF54506">
    <property type="entry name" value="Diaminopimelate epimerase-like"/>
    <property type="match status" value="1"/>
</dbReference>
<dbReference type="PIRSF" id="PIRSF016184">
    <property type="entry name" value="PhzC_PhzF"/>
    <property type="match status" value="1"/>
</dbReference>
<gene>
    <name evidence="3" type="ORF">ACERLL_16940</name>
</gene>
<comment type="caution">
    <text evidence="3">The sequence shown here is derived from an EMBL/GenBank/DDBJ whole genome shotgun (WGS) entry which is preliminary data.</text>
</comment>
<dbReference type="PANTHER" id="PTHR13774">
    <property type="entry name" value="PHENAZINE BIOSYNTHESIS PROTEIN"/>
    <property type="match status" value="1"/>
</dbReference>
<organism evidence="3 4">
    <name type="scientific">Thiohalorhabdus methylotrophus</name>
    <dbReference type="NCBI Taxonomy" id="3242694"/>
    <lineage>
        <taxon>Bacteria</taxon>
        <taxon>Pseudomonadati</taxon>
        <taxon>Pseudomonadota</taxon>
        <taxon>Gammaproteobacteria</taxon>
        <taxon>Thiohalorhabdales</taxon>
        <taxon>Thiohalorhabdaceae</taxon>
        <taxon>Thiohalorhabdus</taxon>
    </lineage>
</organism>
<dbReference type="Pfam" id="PF02567">
    <property type="entry name" value="PhzC-PhzF"/>
    <property type="match status" value="1"/>
</dbReference>
<evidence type="ECO:0000313" key="4">
    <source>
        <dbReference type="Proteomes" id="UP001575181"/>
    </source>
</evidence>